<name>A0ABU4V8Z4_9PSEU</name>
<organism evidence="2 3">
    <name type="scientific">Lentzea sokolovensis</name>
    <dbReference type="NCBI Taxonomy" id="3095429"/>
    <lineage>
        <taxon>Bacteria</taxon>
        <taxon>Bacillati</taxon>
        <taxon>Actinomycetota</taxon>
        <taxon>Actinomycetes</taxon>
        <taxon>Pseudonocardiales</taxon>
        <taxon>Pseudonocardiaceae</taxon>
        <taxon>Lentzea</taxon>
    </lineage>
</organism>
<feature type="transmembrane region" description="Helical" evidence="1">
    <location>
        <begin position="60"/>
        <end position="80"/>
    </location>
</feature>
<dbReference type="EMBL" id="JAXAVU010000014">
    <property type="protein sequence ID" value="MDX8147679.1"/>
    <property type="molecule type" value="Genomic_DNA"/>
</dbReference>
<dbReference type="RefSeq" id="WP_319979723.1">
    <property type="nucleotide sequence ID" value="NZ_JAXAVU010000014.1"/>
</dbReference>
<gene>
    <name evidence="2" type="ORF">SK854_36600</name>
</gene>
<accession>A0ABU4V8Z4</accession>
<feature type="transmembrane region" description="Helical" evidence="1">
    <location>
        <begin position="6"/>
        <end position="25"/>
    </location>
</feature>
<comment type="caution">
    <text evidence="2">The sequence shown here is derived from an EMBL/GenBank/DDBJ whole genome shotgun (WGS) entry which is preliminary data.</text>
</comment>
<keyword evidence="1" id="KW-0472">Membrane</keyword>
<reference evidence="2 3" key="1">
    <citation type="submission" date="2023-11" db="EMBL/GenBank/DDBJ databases">
        <title>Lentzea sokolovensis, sp. nov., Lentzea kristufkii, sp. nov., and Lentzea miocenensis, sp. nov., rare actinobacteria from Sokolov Coal Basin, Miocene lacustrine sediment, Czech Republic.</title>
        <authorList>
            <person name="Lara A."/>
            <person name="Kotroba L."/>
            <person name="Nouioui I."/>
            <person name="Neumann-Schaal M."/>
            <person name="Mast Y."/>
            <person name="Chronakova A."/>
        </authorList>
    </citation>
    <scope>NUCLEOTIDE SEQUENCE [LARGE SCALE GENOMIC DNA]</scope>
    <source>
        <strain evidence="2 3">BCCO 10_0061</strain>
    </source>
</reference>
<keyword evidence="1" id="KW-0812">Transmembrane</keyword>
<proteinExistence type="predicted"/>
<evidence type="ECO:0000313" key="3">
    <source>
        <dbReference type="Proteomes" id="UP001285352"/>
    </source>
</evidence>
<protein>
    <submittedName>
        <fullName evidence="2">Uncharacterized protein</fullName>
    </submittedName>
</protein>
<evidence type="ECO:0000313" key="2">
    <source>
        <dbReference type="EMBL" id="MDX8147679.1"/>
    </source>
</evidence>
<keyword evidence="3" id="KW-1185">Reference proteome</keyword>
<feature type="transmembrane region" description="Helical" evidence="1">
    <location>
        <begin position="107"/>
        <end position="128"/>
    </location>
</feature>
<sequence>MTATIALIAWIANTAIGFVLLLRLLRARRRVPALAYYHLATSLVGLGIWIAFVATGSALLAWAGFAVLTLHLTLGDTLMVKGWRRSNPDARGIVYFRATMSLLKRPLPLAHAWLSPVAWFPAFAAAVISS</sequence>
<feature type="transmembrane region" description="Helical" evidence="1">
    <location>
        <begin position="34"/>
        <end position="54"/>
    </location>
</feature>
<dbReference type="Proteomes" id="UP001285352">
    <property type="component" value="Unassembled WGS sequence"/>
</dbReference>
<evidence type="ECO:0000256" key="1">
    <source>
        <dbReference type="SAM" id="Phobius"/>
    </source>
</evidence>
<keyword evidence="1" id="KW-1133">Transmembrane helix</keyword>